<proteinExistence type="predicted"/>
<reference evidence="1 2" key="1">
    <citation type="journal article" date="2018" name="Sci. Rep.">
        <title>Genomic signatures of local adaptation to the degree of environmental predictability in rotifers.</title>
        <authorList>
            <person name="Franch-Gras L."/>
            <person name="Hahn C."/>
            <person name="Garcia-Roger E.M."/>
            <person name="Carmona M.J."/>
            <person name="Serra M."/>
            <person name="Gomez A."/>
        </authorList>
    </citation>
    <scope>NUCLEOTIDE SEQUENCE [LARGE SCALE GENOMIC DNA]</scope>
    <source>
        <strain evidence="1">HYR1</strain>
    </source>
</reference>
<keyword evidence="2" id="KW-1185">Reference proteome</keyword>
<dbReference type="EMBL" id="REGN01000719">
    <property type="protein sequence ID" value="RNA39671.1"/>
    <property type="molecule type" value="Genomic_DNA"/>
</dbReference>
<accession>A0A3M7SV20</accession>
<comment type="caution">
    <text evidence="1">The sequence shown here is derived from an EMBL/GenBank/DDBJ whole genome shotgun (WGS) entry which is preliminary data.</text>
</comment>
<evidence type="ECO:0000313" key="1">
    <source>
        <dbReference type="EMBL" id="RNA39671.1"/>
    </source>
</evidence>
<dbReference type="Proteomes" id="UP000276133">
    <property type="component" value="Unassembled WGS sequence"/>
</dbReference>
<dbReference type="AlphaFoldDB" id="A0A3M7SV20"/>
<gene>
    <name evidence="1" type="ORF">BpHYR1_022097</name>
</gene>
<name>A0A3M7SV20_BRAPC</name>
<organism evidence="1 2">
    <name type="scientific">Brachionus plicatilis</name>
    <name type="common">Marine rotifer</name>
    <name type="synonym">Brachionus muelleri</name>
    <dbReference type="NCBI Taxonomy" id="10195"/>
    <lineage>
        <taxon>Eukaryota</taxon>
        <taxon>Metazoa</taxon>
        <taxon>Spiralia</taxon>
        <taxon>Gnathifera</taxon>
        <taxon>Rotifera</taxon>
        <taxon>Eurotatoria</taxon>
        <taxon>Monogononta</taxon>
        <taxon>Pseudotrocha</taxon>
        <taxon>Ploima</taxon>
        <taxon>Brachionidae</taxon>
        <taxon>Brachionus</taxon>
    </lineage>
</organism>
<evidence type="ECO:0000313" key="2">
    <source>
        <dbReference type="Proteomes" id="UP000276133"/>
    </source>
</evidence>
<sequence>MYQLLQFTEHILVGQNLSFGIFKFWFLYQNSWCKNGLNVERKNKFFQKQLLDISCQKKNKIILV</sequence>
<protein>
    <submittedName>
        <fullName evidence="1">Uncharacterized protein</fullName>
    </submittedName>
</protein>